<sequence length="277" mass="29563">MAFSEVERTIVQKGSGPGADAIGVTENHAAVIDGTTVSEPCDCCGDRAGILAVEAVLEVIDSLAADADLSGFLGTIAETFTRRTWELECRGRAWVASAAMYSASRREVWLIGDSAALVDGSHHQQRKRIDVVAAAFRSVVDRAALAGGATIEELRSDDIGRTAIRPLLTRQRNFRNDLSAGDLAWGALAPEPTPIELCRVVEIPPRTGGQDLVLASDGYPLLWNTLAESEAALAARIRSDPLMIGPEPETKGVEPAAASFDDRAYLRLRLTDSAARP</sequence>
<keyword evidence="2" id="KW-1185">Reference proteome</keyword>
<dbReference type="Proteomes" id="UP001418444">
    <property type="component" value="Unassembled WGS sequence"/>
</dbReference>
<protein>
    <submittedName>
        <fullName evidence="1">Uncharacterized protein</fullName>
    </submittedName>
</protein>
<proteinExistence type="predicted"/>
<comment type="caution">
    <text evidence="1">The sequence shown here is derived from an EMBL/GenBank/DDBJ whole genome shotgun (WGS) entry which is preliminary data.</text>
</comment>
<evidence type="ECO:0000313" key="1">
    <source>
        <dbReference type="EMBL" id="GAA3968485.1"/>
    </source>
</evidence>
<dbReference type="EMBL" id="BAAAZW010000010">
    <property type="protein sequence ID" value="GAA3968485.1"/>
    <property type="molecule type" value="Genomic_DNA"/>
</dbReference>
<dbReference type="RefSeq" id="WP_344785500.1">
    <property type="nucleotide sequence ID" value="NZ_BAAAZW010000010.1"/>
</dbReference>
<evidence type="ECO:0000313" key="2">
    <source>
        <dbReference type="Proteomes" id="UP001418444"/>
    </source>
</evidence>
<gene>
    <name evidence="1" type="ORF">GCM10022231_31920</name>
</gene>
<reference evidence="2" key="1">
    <citation type="journal article" date="2019" name="Int. J. Syst. Evol. Microbiol.">
        <title>The Global Catalogue of Microorganisms (GCM) 10K type strain sequencing project: providing services to taxonomists for standard genome sequencing and annotation.</title>
        <authorList>
            <consortium name="The Broad Institute Genomics Platform"/>
            <consortium name="The Broad Institute Genome Sequencing Center for Infectious Disease"/>
            <person name="Wu L."/>
            <person name="Ma J."/>
        </authorList>
    </citation>
    <scope>NUCLEOTIDE SEQUENCE [LARGE SCALE GENOMIC DNA]</scope>
    <source>
        <strain evidence="2">JCM 16923</strain>
    </source>
</reference>
<accession>A0ABP7PNJ1</accession>
<name>A0ABP7PNJ1_9ACTN</name>
<organism evidence="1 2">
    <name type="scientific">Gordonia caeni</name>
    <dbReference type="NCBI Taxonomy" id="1007097"/>
    <lineage>
        <taxon>Bacteria</taxon>
        <taxon>Bacillati</taxon>
        <taxon>Actinomycetota</taxon>
        <taxon>Actinomycetes</taxon>
        <taxon>Mycobacteriales</taxon>
        <taxon>Gordoniaceae</taxon>
        <taxon>Gordonia</taxon>
    </lineage>
</organism>